<organism evidence="2 3">
    <name type="scientific">Pholiota conissans</name>
    <dbReference type="NCBI Taxonomy" id="109636"/>
    <lineage>
        <taxon>Eukaryota</taxon>
        <taxon>Fungi</taxon>
        <taxon>Dikarya</taxon>
        <taxon>Basidiomycota</taxon>
        <taxon>Agaricomycotina</taxon>
        <taxon>Agaricomycetes</taxon>
        <taxon>Agaricomycetidae</taxon>
        <taxon>Agaricales</taxon>
        <taxon>Agaricineae</taxon>
        <taxon>Strophariaceae</taxon>
        <taxon>Pholiota</taxon>
    </lineage>
</organism>
<evidence type="ECO:0000313" key="3">
    <source>
        <dbReference type="Proteomes" id="UP000807469"/>
    </source>
</evidence>
<dbReference type="SUPFAM" id="SSF81383">
    <property type="entry name" value="F-box domain"/>
    <property type="match status" value="1"/>
</dbReference>
<evidence type="ECO:0000259" key="1">
    <source>
        <dbReference type="PROSITE" id="PS50181"/>
    </source>
</evidence>
<dbReference type="Pfam" id="PF12937">
    <property type="entry name" value="F-box-like"/>
    <property type="match status" value="1"/>
</dbReference>
<comment type="caution">
    <text evidence="2">The sequence shown here is derived from an EMBL/GenBank/DDBJ whole genome shotgun (WGS) entry which is preliminary data.</text>
</comment>
<dbReference type="OrthoDB" id="2745718at2759"/>
<accession>A0A9P5YTC9</accession>
<dbReference type="EMBL" id="MU155383">
    <property type="protein sequence ID" value="KAF9474360.1"/>
    <property type="molecule type" value="Genomic_DNA"/>
</dbReference>
<dbReference type="InterPro" id="IPR036047">
    <property type="entry name" value="F-box-like_dom_sf"/>
</dbReference>
<dbReference type="AlphaFoldDB" id="A0A9P5YTC9"/>
<evidence type="ECO:0000313" key="2">
    <source>
        <dbReference type="EMBL" id="KAF9474360.1"/>
    </source>
</evidence>
<dbReference type="Proteomes" id="UP000807469">
    <property type="component" value="Unassembled WGS sequence"/>
</dbReference>
<keyword evidence="3" id="KW-1185">Reference proteome</keyword>
<dbReference type="PROSITE" id="PS50181">
    <property type="entry name" value="FBOX"/>
    <property type="match status" value="1"/>
</dbReference>
<dbReference type="InterPro" id="IPR001810">
    <property type="entry name" value="F-box_dom"/>
</dbReference>
<name>A0A9P5YTC9_9AGAR</name>
<dbReference type="Gene3D" id="1.20.1280.50">
    <property type="match status" value="1"/>
</dbReference>
<dbReference type="CDD" id="cd09917">
    <property type="entry name" value="F-box_SF"/>
    <property type="match status" value="1"/>
</dbReference>
<feature type="domain" description="F-box" evidence="1">
    <location>
        <begin position="2"/>
        <end position="48"/>
    </location>
</feature>
<sequence length="562" mass="63541">MATALLSLPQELKVKILSYLDAVSLARCKLTCRCVRESIRDYSALQYIFQLHFEGLKDTGACSIDIHRRIEQLQRRRKTWSSLKVTERYVVDVPFRSRIELVGGFISFLDSFGRFSLKPLIPSPVIKQDKVVGGEVVNGVEFAIDPTQDLLAILVRVILPNNERSFEIHLKTISTNSPHPRAVKDRLIFDDFWELKSGEVRMQLSGSTLALFVFPHSKAYVSVWDWPTSEVILVSQIPREDPFYAAPWSRSRQNTTTTFTHLIPPLPTNFNFQLLSPTYCLVIVTDKEDPHIGDIRLYHLGRTANTANAPTASHLATFYLPSLTSQSHLVDISLDIRCPSIPLDAPLLDSCFGTARPLHTINAEEQIHSFTMLYHHYPAEGDISQNYMDMFVHQRAFMKYCVPGDVIPGAAKHIQWDEWGPYNAMIICPAKPFFMRHHIRSVHGQRIIYPWNGDDLLDVGILDFTIGAVMVAEGLSNLPSELESSMPDKGRGTLMSSTSLTTSEYPFFEREVETHLRCVAFSLDLHENTNAIVHTYSLCENGVVCAADRGTATFKLHVFTLD</sequence>
<reference evidence="2" key="1">
    <citation type="submission" date="2020-11" db="EMBL/GenBank/DDBJ databases">
        <authorList>
            <consortium name="DOE Joint Genome Institute"/>
            <person name="Ahrendt S."/>
            <person name="Riley R."/>
            <person name="Andreopoulos W."/>
            <person name="Labutti K."/>
            <person name="Pangilinan J."/>
            <person name="Ruiz-Duenas F.J."/>
            <person name="Barrasa J.M."/>
            <person name="Sanchez-Garcia M."/>
            <person name="Camarero S."/>
            <person name="Miyauchi S."/>
            <person name="Serrano A."/>
            <person name="Linde D."/>
            <person name="Babiker R."/>
            <person name="Drula E."/>
            <person name="Ayuso-Fernandez I."/>
            <person name="Pacheco R."/>
            <person name="Padilla G."/>
            <person name="Ferreira P."/>
            <person name="Barriuso J."/>
            <person name="Kellner H."/>
            <person name="Castanera R."/>
            <person name="Alfaro M."/>
            <person name="Ramirez L."/>
            <person name="Pisabarro A.G."/>
            <person name="Kuo A."/>
            <person name="Tritt A."/>
            <person name="Lipzen A."/>
            <person name="He G."/>
            <person name="Yan M."/>
            <person name="Ng V."/>
            <person name="Cullen D."/>
            <person name="Martin F."/>
            <person name="Rosso M.-N."/>
            <person name="Henrissat B."/>
            <person name="Hibbett D."/>
            <person name="Martinez A.T."/>
            <person name="Grigoriev I.V."/>
        </authorList>
    </citation>
    <scope>NUCLEOTIDE SEQUENCE</scope>
    <source>
        <strain evidence="2">CIRM-BRFM 674</strain>
    </source>
</reference>
<protein>
    <recommendedName>
        <fullName evidence="1">F-box domain-containing protein</fullName>
    </recommendedName>
</protein>
<gene>
    <name evidence="2" type="ORF">BDN70DRAFT_997103</name>
</gene>
<proteinExistence type="predicted"/>